<reference evidence="2" key="1">
    <citation type="submission" date="2020-11" db="EMBL/GenBank/DDBJ databases">
        <title>Chlorella ohadii genome sequencing and assembly.</title>
        <authorList>
            <person name="Murik O."/>
            <person name="Treves H."/>
            <person name="Kedem I."/>
            <person name="Shotland Y."/>
            <person name="Kaplan A."/>
        </authorList>
    </citation>
    <scope>NUCLEOTIDE SEQUENCE</scope>
    <source>
        <strain evidence="2">1</strain>
    </source>
</reference>
<keyword evidence="3" id="KW-1185">Reference proteome</keyword>
<dbReference type="AlphaFoldDB" id="A0AAD5DJ42"/>
<feature type="compositionally biased region" description="Acidic residues" evidence="1">
    <location>
        <begin position="184"/>
        <end position="211"/>
    </location>
</feature>
<feature type="unsure residue" description="I or L" evidence="2">
    <location>
        <position position="139"/>
    </location>
</feature>
<feature type="region of interest" description="Disordered" evidence="1">
    <location>
        <begin position="175"/>
        <end position="228"/>
    </location>
</feature>
<feature type="compositionally biased region" description="Low complexity" evidence="1">
    <location>
        <begin position="30"/>
        <end position="59"/>
    </location>
</feature>
<evidence type="ECO:0000256" key="1">
    <source>
        <dbReference type="SAM" id="MobiDB-lite"/>
    </source>
</evidence>
<comment type="caution">
    <text evidence="2">The sequence shown here is derived from an EMBL/GenBank/DDBJ whole genome shotgun (WGS) entry which is preliminary data.</text>
</comment>
<dbReference type="Proteomes" id="UP001205105">
    <property type="component" value="Unassembled WGS sequence"/>
</dbReference>
<feature type="region of interest" description="Disordered" evidence="1">
    <location>
        <begin position="1"/>
        <end position="61"/>
    </location>
</feature>
<protein>
    <submittedName>
        <fullName evidence="2">Uncharacterized protein</fullName>
    </submittedName>
</protein>
<sequence>MQTRGSKRTAAAPAAQVKAAGEPPAKRGRTPGSSGGAAAPRKAAGGSRAAAAQAAPGGPQLYAVRCKRTSRRLSWDPETFVDCYGDEDEEPAQEVEDCTEAGDGVWFHDAAYSKWQHPAVAGSGPQVVSTDGQGQLLVLGSLEAANERAGEVFADMLAHPLDGFRPALPRVAKAGRKRRHYYEGSEEEEEEEEENSEAESSEIEDNQDTSEAEGSYATAAGEGGAEAGLQDVQRHRAVLLDGRVRYQRKLQYFCDPWGNNKLKNRVSSRVEVEVVTVARGG</sequence>
<proteinExistence type="predicted"/>
<name>A0AAD5DJ42_9CHLO</name>
<evidence type="ECO:0000313" key="2">
    <source>
        <dbReference type="EMBL" id="KAI7836475.1"/>
    </source>
</evidence>
<gene>
    <name evidence="2" type="ORF">COHA_009692</name>
</gene>
<dbReference type="EMBL" id="JADXDR010000186">
    <property type="protein sequence ID" value="KAI7836475.1"/>
    <property type="molecule type" value="Genomic_DNA"/>
</dbReference>
<organism evidence="2 3">
    <name type="scientific">Chlorella ohadii</name>
    <dbReference type="NCBI Taxonomy" id="2649997"/>
    <lineage>
        <taxon>Eukaryota</taxon>
        <taxon>Viridiplantae</taxon>
        <taxon>Chlorophyta</taxon>
        <taxon>core chlorophytes</taxon>
        <taxon>Trebouxiophyceae</taxon>
        <taxon>Chlorellales</taxon>
        <taxon>Chlorellaceae</taxon>
        <taxon>Chlorella clade</taxon>
        <taxon>Chlorella</taxon>
    </lineage>
</organism>
<accession>A0AAD5DJ42</accession>
<evidence type="ECO:0000313" key="3">
    <source>
        <dbReference type="Proteomes" id="UP001205105"/>
    </source>
</evidence>
<feature type="compositionally biased region" description="Low complexity" evidence="1">
    <location>
        <begin position="10"/>
        <end position="20"/>
    </location>
</feature>